<gene>
    <name evidence="1" type="ORF">MILVUS5_LOCUS23022</name>
</gene>
<evidence type="ECO:0000313" key="1">
    <source>
        <dbReference type="EMBL" id="CAJ2656229.1"/>
    </source>
</evidence>
<evidence type="ECO:0000313" key="2">
    <source>
        <dbReference type="Proteomes" id="UP001177021"/>
    </source>
</evidence>
<accession>A0ACB0KIN8</accession>
<dbReference type="EMBL" id="CASHSV030000206">
    <property type="protein sequence ID" value="CAJ2656229.1"/>
    <property type="molecule type" value="Genomic_DNA"/>
</dbReference>
<proteinExistence type="predicted"/>
<protein>
    <submittedName>
        <fullName evidence="1">Uncharacterized protein</fullName>
    </submittedName>
</protein>
<comment type="caution">
    <text evidence="1">The sequence shown here is derived from an EMBL/GenBank/DDBJ whole genome shotgun (WGS) entry which is preliminary data.</text>
</comment>
<sequence>MEAVLQTRGLLSLPTNPKNRVLLQPNSLKHRFLSLKPKALNGSSLNSNGFSKINSFSSKVNGFGQNGKNLFICKAEAAAAASSDGQPVFGEIEVEKKPKILGIEIDTMKKILPLGLMFFCILFNYTILRDTKDVLVVTAKGSSAEIIPFLKTWVNLPMAIGFMLLYTKLSNVLSKQALFYTVILPFIAFFGAFGFVLYPLSNYIHPEAFADKLLNVLGPRFLGPLAIIRIWSFCLFYVMAELWGSVVVSVLFWGFANQITTVDEAKRFYPLFGLGANVALIFSGRTVKYFSNMRKNLGPGVDGWAISLKGMMSIVVIMGFAICFLYWWTNNFVPLPERSIKKKKPKMGTMESLKFLVSSRYIRDLATLVVAYGISINLVEVTWKSKLKAQFPSPNEYSSFMGDFSTATGIATFIMMLLSQYIFDKYGWGVAAKITPTVLLLTGVGFFSLLLFGGPIAPGLAAIGMTPLLAAVYVGAMQNIFSKSAKYSLFDPCKEMAYIPLDEDTKVKGKAAIDVVCNPLGKSGGALIQQFMILTFGSLANSTPYLGGVLLVIVLAWLGAAKSLDTQFTALRKEEELEKEMERAAAVKIPVVSENDGGNGSFSSDSSVSPSEASSRNN</sequence>
<dbReference type="Proteomes" id="UP001177021">
    <property type="component" value="Unassembled WGS sequence"/>
</dbReference>
<name>A0ACB0KIN8_TRIPR</name>
<keyword evidence="2" id="KW-1185">Reference proteome</keyword>
<organism evidence="1 2">
    <name type="scientific">Trifolium pratense</name>
    <name type="common">Red clover</name>
    <dbReference type="NCBI Taxonomy" id="57577"/>
    <lineage>
        <taxon>Eukaryota</taxon>
        <taxon>Viridiplantae</taxon>
        <taxon>Streptophyta</taxon>
        <taxon>Embryophyta</taxon>
        <taxon>Tracheophyta</taxon>
        <taxon>Spermatophyta</taxon>
        <taxon>Magnoliopsida</taxon>
        <taxon>eudicotyledons</taxon>
        <taxon>Gunneridae</taxon>
        <taxon>Pentapetalae</taxon>
        <taxon>rosids</taxon>
        <taxon>fabids</taxon>
        <taxon>Fabales</taxon>
        <taxon>Fabaceae</taxon>
        <taxon>Papilionoideae</taxon>
        <taxon>50 kb inversion clade</taxon>
        <taxon>NPAAA clade</taxon>
        <taxon>Hologalegina</taxon>
        <taxon>IRL clade</taxon>
        <taxon>Trifolieae</taxon>
        <taxon>Trifolium</taxon>
    </lineage>
</organism>
<reference evidence="1" key="1">
    <citation type="submission" date="2023-10" db="EMBL/GenBank/DDBJ databases">
        <authorList>
            <person name="Rodriguez Cubillos JULIANA M."/>
            <person name="De Vega J."/>
        </authorList>
    </citation>
    <scope>NUCLEOTIDE SEQUENCE</scope>
</reference>